<comment type="caution">
    <text evidence="1">The sequence shown here is derived from an EMBL/GenBank/DDBJ whole genome shotgun (WGS) entry which is preliminary data.</text>
</comment>
<dbReference type="Proteomes" id="UP000749559">
    <property type="component" value="Unassembled WGS sequence"/>
</dbReference>
<proteinExistence type="predicted"/>
<sequence>MMTDLLKLTLFAYLVAVGRCQTEPTVEPDPALNEFGFLADDPDSNYPNASWTVKRNEYICYGDPHCYQSVFADATGLGNDEICYRVRGDSDAWYNIWNHTVFGVEVDCHFNRPIPGNALYIDEVNIIASYRDVNVKLVGNRLVHLAGLVKGGTGSVTIDVLGLKEIIIKIDGNVYICLRAKVNKIFVYIRILRQVPKGALQGIMGAVENQAKAVVDNGTTLELEDNTAHPLGPEEWHRWYCRRPLPRTCYRLLSLSVLIPDLNVYKLP</sequence>
<gene>
    <name evidence="1" type="ORF">OFUS_LOCUS20983</name>
</gene>
<protein>
    <submittedName>
        <fullName evidence="1">Uncharacterized protein</fullName>
    </submittedName>
</protein>
<name>A0A8J1XTQ2_OWEFU</name>
<organism evidence="1 2">
    <name type="scientific">Owenia fusiformis</name>
    <name type="common">Polychaete worm</name>
    <dbReference type="NCBI Taxonomy" id="6347"/>
    <lineage>
        <taxon>Eukaryota</taxon>
        <taxon>Metazoa</taxon>
        <taxon>Spiralia</taxon>
        <taxon>Lophotrochozoa</taxon>
        <taxon>Annelida</taxon>
        <taxon>Polychaeta</taxon>
        <taxon>Sedentaria</taxon>
        <taxon>Canalipalpata</taxon>
        <taxon>Sabellida</taxon>
        <taxon>Oweniida</taxon>
        <taxon>Oweniidae</taxon>
        <taxon>Owenia</taxon>
    </lineage>
</organism>
<evidence type="ECO:0000313" key="2">
    <source>
        <dbReference type="Proteomes" id="UP000749559"/>
    </source>
</evidence>
<reference evidence="1" key="1">
    <citation type="submission" date="2022-03" db="EMBL/GenBank/DDBJ databases">
        <authorList>
            <person name="Martin C."/>
        </authorList>
    </citation>
    <scope>NUCLEOTIDE SEQUENCE</scope>
</reference>
<accession>A0A8J1XTQ2</accession>
<dbReference type="AlphaFoldDB" id="A0A8J1XTQ2"/>
<dbReference type="EMBL" id="CAIIXF020000010">
    <property type="protein sequence ID" value="CAH1796592.1"/>
    <property type="molecule type" value="Genomic_DNA"/>
</dbReference>
<keyword evidence="2" id="KW-1185">Reference proteome</keyword>
<evidence type="ECO:0000313" key="1">
    <source>
        <dbReference type="EMBL" id="CAH1796592.1"/>
    </source>
</evidence>